<dbReference type="AlphaFoldDB" id="D6XT14"/>
<evidence type="ECO:0000313" key="2">
    <source>
        <dbReference type="EMBL" id="ADH98950.1"/>
    </source>
</evidence>
<feature type="compositionally biased region" description="Acidic residues" evidence="1">
    <location>
        <begin position="367"/>
        <end position="381"/>
    </location>
</feature>
<accession>D6XT14</accession>
<feature type="compositionally biased region" description="Low complexity" evidence="1">
    <location>
        <begin position="433"/>
        <end position="442"/>
    </location>
</feature>
<name>D6XT14_BACIE</name>
<dbReference type="InterPro" id="IPR007391">
    <property type="entry name" value="Vancomycin_resist_VanW"/>
</dbReference>
<dbReference type="EMBL" id="CP001791">
    <property type="protein sequence ID" value="ADH98950.1"/>
    <property type="molecule type" value="Genomic_DNA"/>
</dbReference>
<gene>
    <name evidence="2" type="ordered locus">Bsel_1438</name>
</gene>
<feature type="region of interest" description="Disordered" evidence="1">
    <location>
        <begin position="359"/>
        <end position="481"/>
    </location>
</feature>
<dbReference type="eggNOG" id="COG2720">
    <property type="taxonomic scope" value="Bacteria"/>
</dbReference>
<feature type="compositionally biased region" description="Gly residues" evidence="1">
    <location>
        <begin position="443"/>
        <end position="458"/>
    </location>
</feature>
<organism evidence="2 3">
    <name type="scientific">Bacillus selenitireducens (strain ATCC 700615 / DSM 15326 / MLS10)</name>
    <dbReference type="NCBI Taxonomy" id="439292"/>
    <lineage>
        <taxon>Bacteria</taxon>
        <taxon>Bacillati</taxon>
        <taxon>Bacillota</taxon>
        <taxon>Bacilli</taxon>
        <taxon>Bacillales</taxon>
        <taxon>Bacillaceae</taxon>
        <taxon>Salisediminibacterium</taxon>
    </lineage>
</organism>
<dbReference type="STRING" id="439292.Bsel_1438"/>
<evidence type="ECO:0000313" key="3">
    <source>
        <dbReference type="Proteomes" id="UP000000271"/>
    </source>
</evidence>
<dbReference type="HOGENOM" id="CLU_567021_0_0_9"/>
<feature type="compositionally biased region" description="Gly residues" evidence="1">
    <location>
        <begin position="421"/>
        <end position="432"/>
    </location>
</feature>
<proteinExistence type="predicted"/>
<sequence>MSVVFLTTFTYAMTFTYEVLFSEERLDRNAMIASVDLSDMNREEARETLQNEIRDWQEQAIVDVTWFDDVLSLPGSVFEFRVEETLDHYFSDESDHEELIVHVRETSLEDQLRSLTAPEDIIRIVDMPELMDQLEAEASALNLEISIPLRDTLEPFERLEETVTVSVSRGVDQGPLLEDWLSREPEWLVEAGEEFRVSDELSPFNGGELMNILSSGVYEAVLTMNFDIIERHTREQRYPNVPLGYDAFMDGNGRDLVFRNPMDTDYVIGFEEASGGLSITVTGYELPYMMEVRLEDVRTVDPKTKVTHTRDLEAGESRMDSFGENGEFALVMRSRFDEFGELIDEEVVSRDFYRSVNALEERSSLEPEPEPEPEEEPENDGFPENGNGEFPDEFPDNGDWDDWDDWNDWNGGNGFPDNGNGIDGQNGNGSTGNGTDPSNGNNSGTGDGSDQNGGGVNGTNGTNGPDIPSSTDEDGNPIKGM</sequence>
<reference evidence="2" key="1">
    <citation type="submission" date="2009-10" db="EMBL/GenBank/DDBJ databases">
        <title>Complete sequence of Bacillus selenitireducens MLS10.</title>
        <authorList>
            <consortium name="US DOE Joint Genome Institute"/>
            <person name="Lucas S."/>
            <person name="Copeland A."/>
            <person name="Lapidus A."/>
            <person name="Glavina del Rio T."/>
            <person name="Dalin E."/>
            <person name="Tice H."/>
            <person name="Bruce D."/>
            <person name="Goodwin L."/>
            <person name="Pitluck S."/>
            <person name="Sims D."/>
            <person name="Brettin T."/>
            <person name="Detter J.C."/>
            <person name="Han C."/>
            <person name="Larimer F."/>
            <person name="Land M."/>
            <person name="Hauser L."/>
            <person name="Kyrpides N."/>
            <person name="Ovchinnikova G."/>
            <person name="Stolz J."/>
        </authorList>
    </citation>
    <scope>NUCLEOTIDE SEQUENCE [LARGE SCALE GENOMIC DNA]</scope>
    <source>
        <strain evidence="2">MLS10</strain>
    </source>
</reference>
<evidence type="ECO:0008006" key="4">
    <source>
        <dbReference type="Google" id="ProtNLM"/>
    </source>
</evidence>
<keyword evidence="3" id="KW-1185">Reference proteome</keyword>
<dbReference type="Pfam" id="PF04294">
    <property type="entry name" value="VanW"/>
    <property type="match status" value="1"/>
</dbReference>
<dbReference type="KEGG" id="bse:Bsel_1438"/>
<evidence type="ECO:0000256" key="1">
    <source>
        <dbReference type="SAM" id="MobiDB-lite"/>
    </source>
</evidence>
<dbReference type="Proteomes" id="UP000000271">
    <property type="component" value="Chromosome"/>
</dbReference>
<feature type="compositionally biased region" description="Acidic residues" evidence="1">
    <location>
        <begin position="390"/>
        <end position="407"/>
    </location>
</feature>
<protein>
    <recommendedName>
        <fullName evidence="4">G5 domain-containing protein</fullName>
    </recommendedName>
</protein>